<dbReference type="GO" id="GO:0032580">
    <property type="term" value="C:Golgi cisterna membrane"/>
    <property type="evidence" value="ECO:0007669"/>
    <property type="project" value="UniProtKB-SubCell"/>
</dbReference>
<keyword evidence="11" id="KW-0325">Glycoprotein</keyword>
<keyword evidence="8" id="KW-0333">Golgi apparatus</keyword>
<keyword evidence="4" id="KW-0808">Transferase</keyword>
<sequence length="523" mass="58815">MGHANGGVKPNAGGGSTLNLAYRSLLFCWGVGLIYLAQSLLGDERLWSNHQDDTLSLGQSDMQSFKPPEIGRWSCNGVNQSCECQDGYAGPKCDQAICPQPCVHGWCLQPSFCECDNGWKGVSCKEPVCKKKCVHGVCSEPNVCKCDEGWFGWSCSRQCGHGQFLSSEVCICAEGWSGDDCNSAICIRHGCIHGNCIAPDNCVCLSGWSGPNCTRDEIRMNADKIMYNLELRVRRLPALMVHRNADDAVNNESWRRLRQWTSHLIDHQWRISRTHFMDEVPTQDVLLRFSQNRYPTCAAVGNSGILLLSRMGIIIDNHDIVLRFNRGPTKNFEDFVGTKTDFRLLNLRGSDALIEADGSTHKVHHHRPRHTITLLWRAEAFHYYTVIRHKFPDDAIYLLSPDFLIPTINTYKTAMERLAKMNITWETLQAAPNGFVGIAFLLQICHTVDVYGFDQLPERFHIKNDYHDKSHVPVGAAVHPSTVEFNILRAMHAFGLIRLCNVVNFQLCGAPPIAKMDQPLTRV</sequence>
<keyword evidence="14" id="KW-0245">EGF-like domain</keyword>
<feature type="domain" description="EGF-like" evidence="15">
    <location>
        <begin position="182"/>
        <end position="214"/>
    </location>
</feature>
<dbReference type="PROSITE" id="PS01186">
    <property type="entry name" value="EGF_2"/>
    <property type="match status" value="2"/>
</dbReference>
<feature type="disulfide bond" evidence="14">
    <location>
        <begin position="204"/>
        <end position="213"/>
    </location>
</feature>
<dbReference type="GO" id="GO:0097503">
    <property type="term" value="P:sialylation"/>
    <property type="evidence" value="ECO:0007669"/>
    <property type="project" value="TreeGrafter"/>
</dbReference>
<comment type="similarity">
    <text evidence="2">Belongs to the glycosyltransferase 29 family.</text>
</comment>
<dbReference type="PANTHER" id="PTHR46059">
    <property type="entry name" value="BETA-GALACTOSIDE ALPHA-2,6-SIALYLTRANSFERASE"/>
    <property type="match status" value="1"/>
</dbReference>
<comment type="catalytic activity">
    <reaction evidence="12">
        <text>a beta-D-galactoside + CMP-N-acetyl-beta-neuraminate = an N-acetyl-alpha-neuraminyl-(2-&gt;6)-beta-D-galactosyl derivative + CMP + H(+)</text>
        <dbReference type="Rhea" id="RHEA:52104"/>
        <dbReference type="ChEBI" id="CHEBI:15378"/>
        <dbReference type="ChEBI" id="CHEBI:28034"/>
        <dbReference type="ChEBI" id="CHEBI:57812"/>
        <dbReference type="ChEBI" id="CHEBI:60377"/>
        <dbReference type="ChEBI" id="CHEBI:136398"/>
        <dbReference type="EC" id="2.4.3.1"/>
    </reaction>
</comment>
<keyword evidence="17" id="KW-1185">Reference proteome</keyword>
<evidence type="ECO:0000256" key="10">
    <source>
        <dbReference type="ARBA" id="ARBA00023157"/>
    </source>
</evidence>
<dbReference type="EMBL" id="BFEA01000029">
    <property type="protein sequence ID" value="GBG62500.1"/>
    <property type="molecule type" value="Genomic_DNA"/>
</dbReference>
<keyword evidence="7" id="KW-1133">Transmembrane helix</keyword>
<dbReference type="STRING" id="69332.A0A388JXH5"/>
<keyword evidence="9" id="KW-0472">Membrane</keyword>
<evidence type="ECO:0000256" key="2">
    <source>
        <dbReference type="ARBA" id="ARBA00006003"/>
    </source>
</evidence>
<evidence type="ECO:0000256" key="14">
    <source>
        <dbReference type="PROSITE-ProRule" id="PRU00076"/>
    </source>
</evidence>
<dbReference type="Gramene" id="GBG62500">
    <property type="protein sequence ID" value="GBG62500"/>
    <property type="gene ID" value="CBR_g30819"/>
</dbReference>
<accession>A0A388JXH5</accession>
<name>A0A388JXH5_CHABU</name>
<dbReference type="PROSITE" id="PS00022">
    <property type="entry name" value="EGF_1"/>
    <property type="match status" value="2"/>
</dbReference>
<dbReference type="EC" id="2.4.3.1" evidence="13"/>
<evidence type="ECO:0000313" key="16">
    <source>
        <dbReference type="EMBL" id="GBG62500.1"/>
    </source>
</evidence>
<evidence type="ECO:0000256" key="1">
    <source>
        <dbReference type="ARBA" id="ARBA00004447"/>
    </source>
</evidence>
<dbReference type="Gene3D" id="3.90.1480.20">
    <property type="entry name" value="Glycosyl transferase family 29"/>
    <property type="match status" value="1"/>
</dbReference>
<dbReference type="Gene3D" id="2.10.25.10">
    <property type="entry name" value="Laminin"/>
    <property type="match status" value="3"/>
</dbReference>
<evidence type="ECO:0000256" key="6">
    <source>
        <dbReference type="ARBA" id="ARBA00022968"/>
    </source>
</evidence>
<dbReference type="InterPro" id="IPR000742">
    <property type="entry name" value="EGF"/>
</dbReference>
<dbReference type="SMART" id="SM00181">
    <property type="entry name" value="EGF"/>
    <property type="match status" value="3"/>
</dbReference>
<comment type="caution">
    <text evidence="14">Lacks conserved residue(s) required for the propagation of feature annotation.</text>
</comment>
<evidence type="ECO:0000256" key="12">
    <source>
        <dbReference type="ARBA" id="ARBA00034249"/>
    </source>
</evidence>
<keyword evidence="10 14" id="KW-1015">Disulfide bond</keyword>
<organism evidence="16 17">
    <name type="scientific">Chara braunii</name>
    <name type="common">Braun's stonewort</name>
    <dbReference type="NCBI Taxonomy" id="69332"/>
    <lineage>
        <taxon>Eukaryota</taxon>
        <taxon>Viridiplantae</taxon>
        <taxon>Streptophyta</taxon>
        <taxon>Charophyceae</taxon>
        <taxon>Charales</taxon>
        <taxon>Characeae</taxon>
        <taxon>Chara</taxon>
    </lineage>
</organism>
<protein>
    <recommendedName>
        <fullName evidence="13">beta-galactoside alpha-(2,6)-sialyltransferase</fullName>
        <ecNumber evidence="13">2.4.3.1</ecNumber>
    </recommendedName>
</protein>
<keyword evidence="5" id="KW-0812">Transmembrane</keyword>
<comment type="subcellular location">
    <subcellularLocation>
        <location evidence="1">Golgi apparatus</location>
        <location evidence="1">Golgi stack membrane</location>
        <topology evidence="1">Single-pass type II membrane protein</topology>
    </subcellularLocation>
</comment>
<evidence type="ECO:0000256" key="9">
    <source>
        <dbReference type="ARBA" id="ARBA00023136"/>
    </source>
</evidence>
<evidence type="ECO:0000256" key="5">
    <source>
        <dbReference type="ARBA" id="ARBA00022692"/>
    </source>
</evidence>
<evidence type="ECO:0000256" key="3">
    <source>
        <dbReference type="ARBA" id="ARBA00022676"/>
    </source>
</evidence>
<evidence type="ECO:0000256" key="8">
    <source>
        <dbReference type="ARBA" id="ARBA00023034"/>
    </source>
</evidence>
<evidence type="ECO:0000256" key="7">
    <source>
        <dbReference type="ARBA" id="ARBA00022989"/>
    </source>
</evidence>
<feature type="disulfide bond" evidence="14">
    <location>
        <begin position="186"/>
        <end position="196"/>
    </location>
</feature>
<dbReference type="InterPro" id="IPR001675">
    <property type="entry name" value="Glyco_trans_29"/>
</dbReference>
<dbReference type="OrthoDB" id="10264956at2759"/>
<dbReference type="InterPro" id="IPR038578">
    <property type="entry name" value="GT29-like_sf"/>
</dbReference>
<dbReference type="Pfam" id="PF00777">
    <property type="entry name" value="Glyco_transf_29"/>
    <property type="match status" value="1"/>
</dbReference>
<dbReference type="GO" id="GO:0003835">
    <property type="term" value="F:beta-galactoside alpha-2,6-sialyltransferase activity"/>
    <property type="evidence" value="ECO:0007669"/>
    <property type="project" value="UniProtKB-EC"/>
</dbReference>
<evidence type="ECO:0000259" key="15">
    <source>
        <dbReference type="PROSITE" id="PS50026"/>
    </source>
</evidence>
<keyword evidence="3" id="KW-0328">Glycosyltransferase</keyword>
<comment type="caution">
    <text evidence="16">The sequence shown here is derived from an EMBL/GenBank/DDBJ whole genome shotgun (WGS) entry which is preliminary data.</text>
</comment>
<dbReference type="AlphaFoldDB" id="A0A388JXH5"/>
<reference evidence="16 17" key="1">
    <citation type="journal article" date="2018" name="Cell">
        <title>The Chara Genome: Secondary Complexity and Implications for Plant Terrestrialization.</title>
        <authorList>
            <person name="Nishiyama T."/>
            <person name="Sakayama H."/>
            <person name="Vries J.D."/>
            <person name="Buschmann H."/>
            <person name="Saint-Marcoux D."/>
            <person name="Ullrich K.K."/>
            <person name="Haas F.B."/>
            <person name="Vanderstraeten L."/>
            <person name="Becker D."/>
            <person name="Lang D."/>
            <person name="Vosolsobe S."/>
            <person name="Rombauts S."/>
            <person name="Wilhelmsson P.K.I."/>
            <person name="Janitza P."/>
            <person name="Kern R."/>
            <person name="Heyl A."/>
            <person name="Rumpler F."/>
            <person name="Villalobos L.I.A.C."/>
            <person name="Clay J.M."/>
            <person name="Skokan R."/>
            <person name="Toyoda A."/>
            <person name="Suzuki Y."/>
            <person name="Kagoshima H."/>
            <person name="Schijlen E."/>
            <person name="Tajeshwar N."/>
            <person name="Catarino B."/>
            <person name="Hetherington A.J."/>
            <person name="Saltykova A."/>
            <person name="Bonnot C."/>
            <person name="Breuninger H."/>
            <person name="Symeonidi A."/>
            <person name="Radhakrishnan G.V."/>
            <person name="Van Nieuwerburgh F."/>
            <person name="Deforce D."/>
            <person name="Chang C."/>
            <person name="Karol K.G."/>
            <person name="Hedrich R."/>
            <person name="Ulvskov P."/>
            <person name="Glockner G."/>
            <person name="Delwiche C.F."/>
            <person name="Petrasek J."/>
            <person name="Van de Peer Y."/>
            <person name="Friml J."/>
            <person name="Beilby M."/>
            <person name="Dolan L."/>
            <person name="Kohara Y."/>
            <person name="Sugano S."/>
            <person name="Fujiyama A."/>
            <person name="Delaux P.-M."/>
            <person name="Quint M."/>
            <person name="TheiBen G."/>
            <person name="Hagemann M."/>
            <person name="Harholt J."/>
            <person name="Dunand C."/>
            <person name="Zachgo S."/>
            <person name="Langdale J."/>
            <person name="Maumus F."/>
            <person name="Straeten D.V.D."/>
            <person name="Gould S.B."/>
            <person name="Rensing S.A."/>
        </authorList>
    </citation>
    <scope>NUCLEOTIDE SEQUENCE [LARGE SCALE GENOMIC DNA]</scope>
    <source>
        <strain evidence="16 17">S276</strain>
    </source>
</reference>
<keyword evidence="6" id="KW-0735">Signal-anchor</keyword>
<dbReference type="Proteomes" id="UP000265515">
    <property type="component" value="Unassembled WGS sequence"/>
</dbReference>
<evidence type="ECO:0000256" key="4">
    <source>
        <dbReference type="ARBA" id="ARBA00022679"/>
    </source>
</evidence>
<proteinExistence type="inferred from homology"/>
<dbReference type="PANTHER" id="PTHR46059:SF1">
    <property type="entry name" value="BETA-GALACTOSIDE ALPHA-2,6-SIALYLTRANSFERASE"/>
    <property type="match status" value="1"/>
</dbReference>
<dbReference type="CDD" id="cd19952">
    <property type="entry name" value="GT29"/>
    <property type="match status" value="1"/>
</dbReference>
<evidence type="ECO:0000313" key="17">
    <source>
        <dbReference type="Proteomes" id="UP000265515"/>
    </source>
</evidence>
<gene>
    <name evidence="16" type="ORF">CBR_g30819</name>
</gene>
<dbReference type="PROSITE" id="PS50026">
    <property type="entry name" value="EGF_3"/>
    <property type="match status" value="1"/>
</dbReference>
<evidence type="ECO:0000256" key="11">
    <source>
        <dbReference type="ARBA" id="ARBA00023180"/>
    </source>
</evidence>
<evidence type="ECO:0000256" key="13">
    <source>
        <dbReference type="ARBA" id="ARBA00034329"/>
    </source>
</evidence>